<accession>A0AAD5VX20</accession>
<evidence type="ECO:0000256" key="2">
    <source>
        <dbReference type="ARBA" id="ARBA00010992"/>
    </source>
</evidence>
<dbReference type="FunFam" id="1.20.1250.20:FF:000100">
    <property type="entry name" value="MFS sugar transporter, putative"/>
    <property type="match status" value="1"/>
</dbReference>
<feature type="transmembrane region" description="Helical" evidence="9">
    <location>
        <begin position="176"/>
        <end position="196"/>
    </location>
</feature>
<evidence type="ECO:0000256" key="3">
    <source>
        <dbReference type="ARBA" id="ARBA00022448"/>
    </source>
</evidence>
<dbReference type="PANTHER" id="PTHR48020:SF25">
    <property type="entry name" value="SUGAR TRANSPORTER, PUTATIVE (AFU_ORTHOLOGUE AFUA_7G05830)-RELATED"/>
    <property type="match status" value="1"/>
</dbReference>
<feature type="domain" description="Major facilitator superfamily (MFS) profile" evidence="10">
    <location>
        <begin position="130"/>
        <end position="576"/>
    </location>
</feature>
<dbReference type="PROSITE" id="PS50850">
    <property type="entry name" value="MFS"/>
    <property type="match status" value="1"/>
</dbReference>
<comment type="similarity">
    <text evidence="2 8">Belongs to the major facilitator superfamily. Sugar transporter (TC 2.A.1.1) family.</text>
</comment>
<dbReference type="SUPFAM" id="SSF103473">
    <property type="entry name" value="MFS general substrate transporter"/>
    <property type="match status" value="1"/>
</dbReference>
<dbReference type="GO" id="GO:0015798">
    <property type="term" value="P:myo-inositol transport"/>
    <property type="evidence" value="ECO:0007669"/>
    <property type="project" value="UniProtKB-ARBA"/>
</dbReference>
<evidence type="ECO:0000313" key="11">
    <source>
        <dbReference type="EMBL" id="KAJ3572391.1"/>
    </source>
</evidence>
<feature type="transmembrane region" description="Helical" evidence="9">
    <location>
        <begin position="126"/>
        <end position="143"/>
    </location>
</feature>
<feature type="transmembrane region" description="Helical" evidence="9">
    <location>
        <begin position="208"/>
        <end position="226"/>
    </location>
</feature>
<keyword evidence="6 9" id="KW-0472">Membrane</keyword>
<dbReference type="InterPro" id="IPR050814">
    <property type="entry name" value="Myo-inositol_Transporter"/>
</dbReference>
<evidence type="ECO:0000259" key="10">
    <source>
        <dbReference type="PROSITE" id="PS50850"/>
    </source>
</evidence>
<evidence type="ECO:0000313" key="12">
    <source>
        <dbReference type="Proteomes" id="UP001213000"/>
    </source>
</evidence>
<dbReference type="InterPro" id="IPR005828">
    <property type="entry name" value="MFS_sugar_transport-like"/>
</dbReference>
<evidence type="ECO:0000256" key="6">
    <source>
        <dbReference type="ARBA" id="ARBA00023136"/>
    </source>
</evidence>
<feature type="transmembrane region" description="Helical" evidence="9">
    <location>
        <begin position="271"/>
        <end position="289"/>
    </location>
</feature>
<evidence type="ECO:0000256" key="9">
    <source>
        <dbReference type="SAM" id="Phobius"/>
    </source>
</evidence>
<dbReference type="GO" id="GO:0022857">
    <property type="term" value="F:transmembrane transporter activity"/>
    <property type="evidence" value="ECO:0007669"/>
    <property type="project" value="InterPro"/>
</dbReference>
<gene>
    <name evidence="11" type="ORF">NP233_g3118</name>
</gene>
<feature type="transmembrane region" description="Helical" evidence="9">
    <location>
        <begin position="301"/>
        <end position="323"/>
    </location>
</feature>
<feature type="transmembrane region" description="Helical" evidence="9">
    <location>
        <begin position="482"/>
        <end position="500"/>
    </location>
</feature>
<evidence type="ECO:0000256" key="4">
    <source>
        <dbReference type="ARBA" id="ARBA00022692"/>
    </source>
</evidence>
<dbReference type="PANTHER" id="PTHR48020">
    <property type="entry name" value="PROTON MYO-INOSITOL COTRANSPORTER"/>
    <property type="match status" value="1"/>
</dbReference>
<dbReference type="InterPro" id="IPR003663">
    <property type="entry name" value="Sugar/inositol_transpt"/>
</dbReference>
<feature type="transmembrane region" description="Helical" evidence="9">
    <location>
        <begin position="454"/>
        <end position="476"/>
    </location>
</feature>
<feature type="transmembrane region" description="Helical" evidence="9">
    <location>
        <begin position="521"/>
        <end position="541"/>
    </location>
</feature>
<organism evidence="11 12">
    <name type="scientific">Leucocoprinus birnbaumii</name>
    <dbReference type="NCBI Taxonomy" id="56174"/>
    <lineage>
        <taxon>Eukaryota</taxon>
        <taxon>Fungi</taxon>
        <taxon>Dikarya</taxon>
        <taxon>Basidiomycota</taxon>
        <taxon>Agaricomycotina</taxon>
        <taxon>Agaricomycetes</taxon>
        <taxon>Agaricomycetidae</taxon>
        <taxon>Agaricales</taxon>
        <taxon>Agaricineae</taxon>
        <taxon>Agaricaceae</taxon>
        <taxon>Leucocoprinus</taxon>
    </lineage>
</organism>
<dbReference type="Proteomes" id="UP001213000">
    <property type="component" value="Unassembled WGS sequence"/>
</dbReference>
<evidence type="ECO:0000256" key="1">
    <source>
        <dbReference type="ARBA" id="ARBA00004141"/>
    </source>
</evidence>
<evidence type="ECO:0000256" key="7">
    <source>
        <dbReference type="ARBA" id="ARBA00049119"/>
    </source>
</evidence>
<name>A0AAD5VX20_9AGAR</name>
<comment type="catalytic activity">
    <reaction evidence="7">
        <text>myo-inositol(out) + H(+)(out) = myo-inositol(in) + H(+)(in)</text>
        <dbReference type="Rhea" id="RHEA:60364"/>
        <dbReference type="ChEBI" id="CHEBI:15378"/>
        <dbReference type="ChEBI" id="CHEBI:17268"/>
    </reaction>
</comment>
<dbReference type="PRINTS" id="PR00171">
    <property type="entry name" value="SUGRTRNSPORT"/>
</dbReference>
<dbReference type="GO" id="GO:0016020">
    <property type="term" value="C:membrane"/>
    <property type="evidence" value="ECO:0007669"/>
    <property type="project" value="UniProtKB-SubCell"/>
</dbReference>
<keyword evidence="3 8" id="KW-0813">Transport</keyword>
<dbReference type="InterPro" id="IPR036259">
    <property type="entry name" value="MFS_trans_sf"/>
</dbReference>
<keyword evidence="5 9" id="KW-1133">Transmembrane helix</keyword>
<evidence type="ECO:0000256" key="5">
    <source>
        <dbReference type="ARBA" id="ARBA00022989"/>
    </source>
</evidence>
<comment type="subcellular location">
    <subcellularLocation>
        <location evidence="1">Membrane</location>
        <topology evidence="1">Multi-pass membrane protein</topology>
    </subcellularLocation>
</comment>
<feature type="transmembrane region" description="Helical" evidence="9">
    <location>
        <begin position="553"/>
        <end position="572"/>
    </location>
</feature>
<feature type="transmembrane region" description="Helical" evidence="9">
    <location>
        <begin position="425"/>
        <end position="447"/>
    </location>
</feature>
<dbReference type="EMBL" id="JANIEX010000144">
    <property type="protein sequence ID" value="KAJ3572391.1"/>
    <property type="molecule type" value="Genomic_DNA"/>
</dbReference>
<dbReference type="InterPro" id="IPR020846">
    <property type="entry name" value="MFS_dom"/>
</dbReference>
<evidence type="ECO:0000256" key="8">
    <source>
        <dbReference type="RuleBase" id="RU003346"/>
    </source>
</evidence>
<protein>
    <recommendedName>
        <fullName evidence="10">Major facilitator superfamily (MFS) profile domain-containing protein</fullName>
    </recommendedName>
</protein>
<dbReference type="Gene3D" id="1.20.1250.20">
    <property type="entry name" value="MFS general substrate transporter like domains"/>
    <property type="match status" value="1"/>
</dbReference>
<keyword evidence="4 9" id="KW-0812">Transmembrane</keyword>
<dbReference type="NCBIfam" id="TIGR00879">
    <property type="entry name" value="SP"/>
    <property type="match status" value="1"/>
</dbReference>
<sequence length="636" mass="70922">MSSLPPNSTGLPPNDPTVVEKATGLANKRDSSVSLVENASLSSGSEVRNLNAKLANPLADLSHEQLIRDGESYALQNGLEDMSELFQKAALVAQDPLAFEKLPLLTESDKQALRDEMSNKWRHPKMLYYLVILCSVAAAVQGMDESVINGANLFFAPQFGIEPRGGTPEQNGRNQWLLGLVNSAPYLCCAVLGCWLTEPLNRMFGRRGTIFITALFSFLTCIWQGVTDSWPHLFVARFVLGLGIGPKSSTVPVYAAECAPPAIRGALVMMWQTWTAFGIMMGFVMDLVFFRVQDRPHIHGLNWRLMLASAGVPALFIVVQVFFCPESPRWYLSKGRHRKAFESLARLRMHPIQAARDLYYMHVLLEAEKELNRTGNRFFELFTVPRTPGDDGLLHRHVHQFCGVNVIAYYSAEIFADANFSQIQALLASFGFGAVNFIFAFPAIYTIDTFGRRNLLLTTFPLMALFLLMTGFAFWIPSESPAHLAIIALGIYLFGMAYSPGEGPVPFTYSAEAFPLYVRDIGMSFATATLWFFNFVISITFPRLIGAFSPQGAFGWYAGWNIIGFFAVLLFVPETKALSLEELDQVFSVPSRVHAAYQIKALPHNIKKHILRMKVPDLPPLYEHEGVTRDMKSVEA</sequence>
<reference evidence="11" key="1">
    <citation type="submission" date="2022-07" db="EMBL/GenBank/DDBJ databases">
        <title>Genome Sequence of Leucocoprinus birnbaumii.</title>
        <authorList>
            <person name="Buettner E."/>
        </authorList>
    </citation>
    <scope>NUCLEOTIDE SEQUENCE</scope>
    <source>
        <strain evidence="11">VT141</strain>
    </source>
</reference>
<proteinExistence type="inferred from homology"/>
<comment type="caution">
    <text evidence="11">The sequence shown here is derived from an EMBL/GenBank/DDBJ whole genome shotgun (WGS) entry which is preliminary data.</text>
</comment>
<dbReference type="GO" id="GO:0015791">
    <property type="term" value="P:polyol transmembrane transport"/>
    <property type="evidence" value="ECO:0007669"/>
    <property type="project" value="UniProtKB-ARBA"/>
</dbReference>
<dbReference type="Pfam" id="PF00083">
    <property type="entry name" value="Sugar_tr"/>
    <property type="match status" value="1"/>
</dbReference>
<keyword evidence="12" id="KW-1185">Reference proteome</keyword>
<dbReference type="AlphaFoldDB" id="A0AAD5VX20"/>